<keyword evidence="3" id="KW-0418">Kinase</keyword>
<dbReference type="SUPFAM" id="SSF52540">
    <property type="entry name" value="P-loop containing nucleoside triphosphate hydrolases"/>
    <property type="match status" value="1"/>
</dbReference>
<dbReference type="CDD" id="cd22979">
    <property type="entry name" value="DD_AK8"/>
    <property type="match status" value="1"/>
</dbReference>
<gene>
    <name evidence="4" type="ORF">PMACD_LOCUS5839</name>
</gene>
<evidence type="ECO:0000313" key="5">
    <source>
        <dbReference type="Proteomes" id="UP000663880"/>
    </source>
</evidence>
<keyword evidence="1" id="KW-0808">Transferase</keyword>
<protein>
    <recommendedName>
        <fullName evidence="6">Adenylate kinase 8</fullName>
    </recommendedName>
</protein>
<dbReference type="Proteomes" id="UP000663880">
    <property type="component" value="Unassembled WGS sequence"/>
</dbReference>
<dbReference type="OrthoDB" id="522106at2759"/>
<dbReference type="AlphaFoldDB" id="A0A821RA10"/>
<dbReference type="GO" id="GO:0006139">
    <property type="term" value="P:nucleobase-containing compound metabolic process"/>
    <property type="evidence" value="ECO:0007669"/>
    <property type="project" value="InterPro"/>
</dbReference>
<dbReference type="GO" id="GO:0005524">
    <property type="term" value="F:ATP binding"/>
    <property type="evidence" value="ECO:0007669"/>
    <property type="project" value="InterPro"/>
</dbReference>
<evidence type="ECO:0000256" key="3">
    <source>
        <dbReference type="ARBA" id="ARBA00022777"/>
    </source>
</evidence>
<keyword evidence="2" id="KW-0547">Nucleotide-binding</keyword>
<evidence type="ECO:0000256" key="1">
    <source>
        <dbReference type="ARBA" id="ARBA00022679"/>
    </source>
</evidence>
<sequence length="433" mass="48938">MTETDATNRPLTMPDTFLPYLEKHRIYKLFKDTVRDLVVHLPKDHLKHMKVFVGRHLHNTKDVDKVILLVSPKLKIDIKKLVHEMIKDLGFVVLTRRCLLDRYEKHDKYLPKCISPELLSEVAKNLTLKDPVPQSGWLMFDHPCSVREAQCLQQDGVLPTVTLVLIPSPPVAHVDDDPWTAPRGFNEQDFEGLKFVYKSTLKEVYIDPEDDHEIQGMKCFNAIRACASGAQGPKQGVHTMGAPGIYRVLLIGPRGSGRRTQARTAAKHFDLVCLDYETLFNEAKVKSDDVGEKLRKFGCSVELRAEIVKRRIAMKDCIDHGWILTGYPASGTDFELLDLMPTPPNRVIFLNVNEKICRERIKARGVDWCTGHEMPMESGPRVVSRLDDAEKLDVELDTFFTETLAELRAASGITAVEIDGTEQIGKNILCSSV</sequence>
<dbReference type="InterPro" id="IPR000850">
    <property type="entry name" value="Adenylat/UMP-CMP_kin"/>
</dbReference>
<dbReference type="Pfam" id="PF00406">
    <property type="entry name" value="ADK"/>
    <property type="match status" value="1"/>
</dbReference>
<reference evidence="4" key="1">
    <citation type="submission" date="2021-02" db="EMBL/GenBank/DDBJ databases">
        <authorList>
            <person name="Steward A R."/>
        </authorList>
    </citation>
    <scope>NUCLEOTIDE SEQUENCE</scope>
</reference>
<proteinExistence type="predicted"/>
<evidence type="ECO:0000256" key="2">
    <source>
        <dbReference type="ARBA" id="ARBA00022741"/>
    </source>
</evidence>
<organism evidence="4 5">
    <name type="scientific">Pieris macdunnoughi</name>
    <dbReference type="NCBI Taxonomy" id="345717"/>
    <lineage>
        <taxon>Eukaryota</taxon>
        <taxon>Metazoa</taxon>
        <taxon>Ecdysozoa</taxon>
        <taxon>Arthropoda</taxon>
        <taxon>Hexapoda</taxon>
        <taxon>Insecta</taxon>
        <taxon>Pterygota</taxon>
        <taxon>Neoptera</taxon>
        <taxon>Endopterygota</taxon>
        <taxon>Lepidoptera</taxon>
        <taxon>Glossata</taxon>
        <taxon>Ditrysia</taxon>
        <taxon>Papilionoidea</taxon>
        <taxon>Pieridae</taxon>
        <taxon>Pierinae</taxon>
        <taxon>Pieris</taxon>
    </lineage>
</organism>
<comment type="caution">
    <text evidence="4">The sequence shown here is derived from an EMBL/GenBank/DDBJ whole genome shotgun (WGS) entry which is preliminary data.</text>
</comment>
<dbReference type="PANTHER" id="PTHR23359">
    <property type="entry name" value="NUCLEOTIDE KINASE"/>
    <property type="match status" value="1"/>
</dbReference>
<keyword evidence="5" id="KW-1185">Reference proteome</keyword>
<accession>A0A821RA10</accession>
<evidence type="ECO:0000313" key="4">
    <source>
        <dbReference type="EMBL" id="CAF4837808.1"/>
    </source>
</evidence>
<dbReference type="Gene3D" id="3.40.50.300">
    <property type="entry name" value="P-loop containing nucleotide triphosphate hydrolases"/>
    <property type="match status" value="1"/>
</dbReference>
<dbReference type="GO" id="GO:0019205">
    <property type="term" value="F:nucleobase-containing compound kinase activity"/>
    <property type="evidence" value="ECO:0007669"/>
    <property type="project" value="InterPro"/>
</dbReference>
<dbReference type="EMBL" id="CAJOBZ010000012">
    <property type="protein sequence ID" value="CAF4837808.1"/>
    <property type="molecule type" value="Genomic_DNA"/>
</dbReference>
<dbReference type="InterPro" id="IPR027417">
    <property type="entry name" value="P-loop_NTPase"/>
</dbReference>
<name>A0A821RA10_9NEOP</name>
<evidence type="ECO:0008006" key="6">
    <source>
        <dbReference type="Google" id="ProtNLM"/>
    </source>
</evidence>